<dbReference type="InterPro" id="IPR022656">
    <property type="entry name" value="XPA_C"/>
</dbReference>
<organism evidence="13 14">
    <name type="scientific">Batrachochytrium dendrobatidis (strain JEL423)</name>
    <dbReference type="NCBI Taxonomy" id="403673"/>
    <lineage>
        <taxon>Eukaryota</taxon>
        <taxon>Fungi</taxon>
        <taxon>Fungi incertae sedis</taxon>
        <taxon>Chytridiomycota</taxon>
        <taxon>Chytridiomycota incertae sedis</taxon>
        <taxon>Chytridiomycetes</taxon>
        <taxon>Rhizophydiales</taxon>
        <taxon>Rhizophydiales incertae sedis</taxon>
        <taxon>Batrachochytrium</taxon>
    </lineage>
</organism>
<dbReference type="eggNOG" id="KOG4017">
    <property type="taxonomic scope" value="Eukaryota"/>
</dbReference>
<dbReference type="GO" id="GO:0008270">
    <property type="term" value="F:zinc ion binding"/>
    <property type="evidence" value="ECO:0007669"/>
    <property type="project" value="UniProtKB-KW"/>
</dbReference>
<sequence>MSNSQSISDEQLALIHANKQNALKRLRSQQNNQLNGSIPVSTHTRSGELAPSSALPAHTRKKKALDLTYCEFNLGTLKDTKGGFLPEPPVPSADNELMGGSSKSNTLNETPTSIYDHQIHPDPKENPQCSKCKSIDIDYNYEKHFKELVCRKCRDAYPDEYSLLTKTECREDYLLTESELRDSEKLPNWIKANPHKSTYSNMLLYLRKQVEAFAWSKWGSPEALDAEFVRRDAAKQVQKDKKFKKKLAGK</sequence>
<evidence type="ECO:0000313" key="13">
    <source>
        <dbReference type="EMBL" id="OAJ37434.1"/>
    </source>
</evidence>
<keyword evidence="8" id="KW-0234">DNA repair</keyword>
<dbReference type="GO" id="GO:1901255">
    <property type="term" value="P:nucleotide-excision repair involved in interstrand cross-link repair"/>
    <property type="evidence" value="ECO:0007669"/>
    <property type="project" value="TreeGrafter"/>
</dbReference>
<evidence type="ECO:0000256" key="4">
    <source>
        <dbReference type="ARBA" id="ARBA00022763"/>
    </source>
</evidence>
<proteinExistence type="inferred from homology"/>
<evidence type="ECO:0000256" key="7">
    <source>
        <dbReference type="ARBA" id="ARBA00023125"/>
    </source>
</evidence>
<dbReference type="GO" id="GO:0006284">
    <property type="term" value="P:base-excision repair"/>
    <property type="evidence" value="ECO:0007669"/>
    <property type="project" value="TreeGrafter"/>
</dbReference>
<keyword evidence="7" id="KW-0238">DNA-binding</keyword>
<accession>A0A177WCL6</accession>
<dbReference type="InterPro" id="IPR009061">
    <property type="entry name" value="DNA-bd_dom_put_sf"/>
</dbReference>
<gene>
    <name evidence="13" type="ORF">BDEG_21452</name>
</gene>
<evidence type="ECO:0000256" key="5">
    <source>
        <dbReference type="ARBA" id="ARBA00022771"/>
    </source>
</evidence>
<evidence type="ECO:0000256" key="9">
    <source>
        <dbReference type="ARBA" id="ARBA00023242"/>
    </source>
</evidence>
<dbReference type="GO" id="GO:0070914">
    <property type="term" value="P:UV-damage excision repair"/>
    <property type="evidence" value="ECO:0007669"/>
    <property type="project" value="TreeGrafter"/>
</dbReference>
<dbReference type="PANTHER" id="PTHR10142">
    <property type="entry name" value="DNA REPAIR PROTEIN COMPLEMENTING XP-A CELLS"/>
    <property type="match status" value="1"/>
</dbReference>
<reference evidence="13 14" key="2">
    <citation type="submission" date="2016-05" db="EMBL/GenBank/DDBJ databases">
        <title>Lineage-specific infection strategies underlie the spectrum of fungal disease in amphibians.</title>
        <authorList>
            <person name="Cuomo C.A."/>
            <person name="Farrer R.A."/>
            <person name="James T."/>
            <person name="Longcore J."/>
            <person name="Birren B."/>
        </authorList>
    </citation>
    <scope>NUCLEOTIDE SEQUENCE [LARGE SCALE GENOMIC DNA]</scope>
    <source>
        <strain evidence="13 14">JEL423</strain>
    </source>
</reference>
<dbReference type="GO" id="GO:0000110">
    <property type="term" value="C:nucleotide-excision repair factor 1 complex"/>
    <property type="evidence" value="ECO:0007669"/>
    <property type="project" value="TreeGrafter"/>
</dbReference>
<dbReference type="OrthoDB" id="68328at2759"/>
<evidence type="ECO:0000256" key="1">
    <source>
        <dbReference type="ARBA" id="ARBA00004123"/>
    </source>
</evidence>
<dbReference type="Gene3D" id="3.90.530.10">
    <property type="entry name" value="XPA C-terminal domain"/>
    <property type="match status" value="1"/>
</dbReference>
<protein>
    <recommendedName>
        <fullName evidence="10">DNA repair protein RAD14</fullName>
    </recommendedName>
</protein>
<feature type="domain" description="XPA C-terminal" evidence="12">
    <location>
        <begin position="160"/>
        <end position="210"/>
    </location>
</feature>
<dbReference type="InterPro" id="IPR037129">
    <property type="entry name" value="XPA_sf"/>
</dbReference>
<dbReference type="FunFam" id="3.90.530.10:FF:000003">
    <property type="entry name" value="Dna repair rad14 protein"/>
    <property type="match status" value="1"/>
</dbReference>
<keyword evidence="3" id="KW-0479">Metal-binding</keyword>
<feature type="compositionally biased region" description="Polar residues" evidence="11">
    <location>
        <begin position="34"/>
        <end position="44"/>
    </location>
</feature>
<keyword evidence="9" id="KW-0539">Nucleus</keyword>
<name>A0A177WCL6_BATDL</name>
<dbReference type="Proteomes" id="UP000077115">
    <property type="component" value="Unassembled WGS sequence"/>
</dbReference>
<dbReference type="GO" id="GO:0000715">
    <property type="term" value="P:nucleotide-excision repair, DNA damage recognition"/>
    <property type="evidence" value="ECO:0007669"/>
    <property type="project" value="TreeGrafter"/>
</dbReference>
<evidence type="ECO:0000256" key="8">
    <source>
        <dbReference type="ARBA" id="ARBA00023204"/>
    </source>
</evidence>
<feature type="region of interest" description="Disordered" evidence="11">
    <location>
        <begin position="34"/>
        <end position="57"/>
    </location>
</feature>
<dbReference type="STRING" id="403673.A0A177WCL6"/>
<dbReference type="VEuPathDB" id="FungiDB:BDEG_21452"/>
<keyword evidence="6" id="KW-0862">Zinc</keyword>
<dbReference type="PANTHER" id="PTHR10142:SF0">
    <property type="entry name" value="DNA REPAIR PROTEIN COMPLEMENTING XP-A CELLS"/>
    <property type="match status" value="1"/>
</dbReference>
<dbReference type="GO" id="GO:0003684">
    <property type="term" value="F:damaged DNA binding"/>
    <property type="evidence" value="ECO:0007669"/>
    <property type="project" value="InterPro"/>
</dbReference>
<reference evidence="13 14" key="1">
    <citation type="submission" date="2006-10" db="EMBL/GenBank/DDBJ databases">
        <title>The Genome Sequence of Batrachochytrium dendrobatidis JEL423.</title>
        <authorList>
            <consortium name="The Broad Institute Genome Sequencing Platform"/>
            <person name="Birren B."/>
            <person name="Lander E."/>
            <person name="Galagan J."/>
            <person name="Cuomo C."/>
            <person name="Devon K."/>
            <person name="Jaffe D."/>
            <person name="Butler J."/>
            <person name="Alvarez P."/>
            <person name="Gnerre S."/>
            <person name="Grabherr M."/>
            <person name="Kleber M."/>
            <person name="Mauceli E."/>
            <person name="Brockman W."/>
            <person name="Young S."/>
            <person name="LaButti K."/>
            <person name="Sykes S."/>
            <person name="DeCaprio D."/>
            <person name="Crawford M."/>
            <person name="Koehrsen M."/>
            <person name="Engels R."/>
            <person name="Montgomery P."/>
            <person name="Pearson M."/>
            <person name="Howarth C."/>
            <person name="Larson L."/>
            <person name="White J."/>
            <person name="O'Leary S."/>
            <person name="Kodira C."/>
            <person name="Zeng Q."/>
            <person name="Yandava C."/>
            <person name="Alvarado L."/>
            <person name="Longcore J."/>
            <person name="James T."/>
        </authorList>
    </citation>
    <scope>NUCLEOTIDE SEQUENCE [LARGE SCALE GENOMIC DNA]</scope>
    <source>
        <strain evidence="13 14">JEL423</strain>
    </source>
</reference>
<evidence type="ECO:0000313" key="14">
    <source>
        <dbReference type="Proteomes" id="UP000077115"/>
    </source>
</evidence>
<keyword evidence="4" id="KW-0227">DNA damage</keyword>
<comment type="similarity">
    <text evidence="2">Belongs to the XPA family.</text>
</comment>
<dbReference type="EMBL" id="DS022300">
    <property type="protein sequence ID" value="OAJ37434.1"/>
    <property type="molecule type" value="Genomic_DNA"/>
</dbReference>
<evidence type="ECO:0000256" key="2">
    <source>
        <dbReference type="ARBA" id="ARBA00005548"/>
    </source>
</evidence>
<keyword evidence="5" id="KW-0863">Zinc-finger</keyword>
<dbReference type="NCBIfam" id="TIGR00598">
    <property type="entry name" value="rad14"/>
    <property type="match status" value="1"/>
</dbReference>
<evidence type="ECO:0000256" key="11">
    <source>
        <dbReference type="SAM" id="MobiDB-lite"/>
    </source>
</evidence>
<evidence type="ECO:0000256" key="3">
    <source>
        <dbReference type="ARBA" id="ARBA00022723"/>
    </source>
</evidence>
<dbReference type="InterPro" id="IPR000465">
    <property type="entry name" value="XPA/RAD14"/>
</dbReference>
<dbReference type="CDD" id="cd21077">
    <property type="entry name" value="DBD_Rad14"/>
    <property type="match status" value="1"/>
</dbReference>
<evidence type="ECO:0000256" key="6">
    <source>
        <dbReference type="ARBA" id="ARBA00022833"/>
    </source>
</evidence>
<evidence type="ECO:0000256" key="10">
    <source>
        <dbReference type="ARBA" id="ARBA00072989"/>
    </source>
</evidence>
<comment type="subcellular location">
    <subcellularLocation>
        <location evidence="1">Nucleus</location>
    </subcellularLocation>
</comment>
<evidence type="ECO:0000259" key="12">
    <source>
        <dbReference type="Pfam" id="PF05181"/>
    </source>
</evidence>
<dbReference type="AlphaFoldDB" id="A0A177WCL6"/>
<dbReference type="SUPFAM" id="SSF46955">
    <property type="entry name" value="Putative DNA-binding domain"/>
    <property type="match status" value="1"/>
</dbReference>
<dbReference type="Pfam" id="PF05181">
    <property type="entry name" value="XPA_C"/>
    <property type="match status" value="1"/>
</dbReference>